<gene>
    <name evidence="2" type="ORF">FISHEDRAFT_63604</name>
</gene>
<dbReference type="Proteomes" id="UP000054144">
    <property type="component" value="Unassembled WGS sequence"/>
</dbReference>
<keyword evidence="3" id="KW-1185">Reference proteome</keyword>
<dbReference type="SUPFAM" id="SSF55729">
    <property type="entry name" value="Acyl-CoA N-acyltransferases (Nat)"/>
    <property type="match status" value="1"/>
</dbReference>
<dbReference type="Pfam" id="PF00583">
    <property type="entry name" value="Acetyltransf_1"/>
    <property type="match status" value="1"/>
</dbReference>
<organism evidence="2 3">
    <name type="scientific">Fistulina hepatica ATCC 64428</name>
    <dbReference type="NCBI Taxonomy" id="1128425"/>
    <lineage>
        <taxon>Eukaryota</taxon>
        <taxon>Fungi</taxon>
        <taxon>Dikarya</taxon>
        <taxon>Basidiomycota</taxon>
        <taxon>Agaricomycotina</taxon>
        <taxon>Agaricomycetes</taxon>
        <taxon>Agaricomycetidae</taxon>
        <taxon>Agaricales</taxon>
        <taxon>Fistulinaceae</taxon>
        <taxon>Fistulina</taxon>
    </lineage>
</organism>
<dbReference type="Gene3D" id="3.40.630.30">
    <property type="match status" value="1"/>
</dbReference>
<dbReference type="PROSITE" id="PS51186">
    <property type="entry name" value="GNAT"/>
    <property type="match status" value="1"/>
</dbReference>
<feature type="domain" description="N-acetyltransferase" evidence="1">
    <location>
        <begin position="25"/>
        <end position="168"/>
    </location>
</feature>
<evidence type="ECO:0000259" key="1">
    <source>
        <dbReference type="PROSITE" id="PS51186"/>
    </source>
</evidence>
<name>A0A0D7AMJ0_9AGAR</name>
<sequence>MSDIREFYTIKYPDRDHPCESVAPISYTTLQRCHLPQVHALLCSTFWPNIDVTDCLDFYPERCTVVACYKRVVVGVVLLSSPAHTYITYLAVKAGWENCQIATKMLYHLIKLSPHRDMTLHVSPSNPAMILYNQFGFKTEEFILGFYEDYLDPRSALSKNAFRLRLRH</sequence>
<dbReference type="GO" id="GO:0016747">
    <property type="term" value="F:acyltransferase activity, transferring groups other than amino-acyl groups"/>
    <property type="evidence" value="ECO:0007669"/>
    <property type="project" value="InterPro"/>
</dbReference>
<evidence type="ECO:0000313" key="3">
    <source>
        <dbReference type="Proteomes" id="UP000054144"/>
    </source>
</evidence>
<proteinExistence type="predicted"/>
<protein>
    <recommendedName>
        <fullName evidence="1">N-acetyltransferase domain-containing protein</fullName>
    </recommendedName>
</protein>
<dbReference type="InterPro" id="IPR000182">
    <property type="entry name" value="GNAT_dom"/>
</dbReference>
<evidence type="ECO:0000313" key="2">
    <source>
        <dbReference type="EMBL" id="KIY52964.1"/>
    </source>
</evidence>
<dbReference type="EMBL" id="KN881629">
    <property type="protein sequence ID" value="KIY52964.1"/>
    <property type="molecule type" value="Genomic_DNA"/>
</dbReference>
<dbReference type="AlphaFoldDB" id="A0A0D7AMJ0"/>
<dbReference type="InterPro" id="IPR016181">
    <property type="entry name" value="Acyl_CoA_acyltransferase"/>
</dbReference>
<dbReference type="OrthoDB" id="4080456at2759"/>
<reference evidence="2 3" key="1">
    <citation type="journal article" date="2015" name="Fungal Genet. Biol.">
        <title>Evolution of novel wood decay mechanisms in Agaricales revealed by the genome sequences of Fistulina hepatica and Cylindrobasidium torrendii.</title>
        <authorList>
            <person name="Floudas D."/>
            <person name="Held B.W."/>
            <person name="Riley R."/>
            <person name="Nagy L.G."/>
            <person name="Koehler G."/>
            <person name="Ransdell A.S."/>
            <person name="Younus H."/>
            <person name="Chow J."/>
            <person name="Chiniquy J."/>
            <person name="Lipzen A."/>
            <person name="Tritt A."/>
            <person name="Sun H."/>
            <person name="Haridas S."/>
            <person name="LaButti K."/>
            <person name="Ohm R.A."/>
            <person name="Kues U."/>
            <person name="Blanchette R.A."/>
            <person name="Grigoriev I.V."/>
            <person name="Minto R.E."/>
            <person name="Hibbett D.S."/>
        </authorList>
    </citation>
    <scope>NUCLEOTIDE SEQUENCE [LARGE SCALE GENOMIC DNA]</scope>
    <source>
        <strain evidence="2 3">ATCC 64428</strain>
    </source>
</reference>
<accession>A0A0D7AMJ0</accession>